<feature type="region of interest" description="Disordered" evidence="1">
    <location>
        <begin position="736"/>
        <end position="756"/>
    </location>
</feature>
<evidence type="ECO:0000256" key="1">
    <source>
        <dbReference type="SAM" id="MobiDB-lite"/>
    </source>
</evidence>
<feature type="region of interest" description="Disordered" evidence="1">
    <location>
        <begin position="1"/>
        <end position="60"/>
    </location>
</feature>
<dbReference type="PANTHER" id="PTHR46880:SF5">
    <property type="entry name" value="DUF4371 DOMAIN-CONTAINING PROTEIN"/>
    <property type="match status" value="1"/>
</dbReference>
<dbReference type="AlphaFoldDB" id="A0A9Q0YCG3"/>
<proteinExistence type="predicted"/>
<evidence type="ECO:0000313" key="3">
    <source>
        <dbReference type="EMBL" id="KAJ8020242.1"/>
    </source>
</evidence>
<sequence length="756" mass="85345">MFSTPSSSVTVSDSERPNVHTCTTSASADQIGGTTQSTARPKQGKAQERDDQNKPTDDVVSSQSLKRRKFNKEWKKTWTWLNFVEEEGLMYCIVCRRWPQLADKSSQLFTGTNNFSCPTKTLKTHGESNRHLKCEEMQAAKDDPQNTAIMKSFKQVTKEQFDKLQRLFRTAYCVAKHEMSINMFPRLCELQALNGLGVGHTYHNNKGASEFINVIYQVELEKLVDLINNNDYFSILMDGSTDRSVLEQEILYVRVLVDNLPCNRFLGLVPVSSGSAATITKELIEFLESVGLKDWKRKLFALGTDGASVNLGSKGGVVTLLKNHVPHLVGIHCVAHRLELSVMDGCKDVKRFERFQATLKGILKFYSHSPKRMREVSAIADILDEAINKFGSWHAVRWVASKYRTMRAINRNWKATVSHLEHVATRSSMDESAVAKGHVKALTDVGFVYFLAQMQDLSAVVSRLSLAFQSDQLTFAEMMSEIDTALQELALLKGDGGAYVKGMKDELALDDTSSYTYRGVTLHGNDIVIQQCISDYKSIIDKVETFIKERFISPENKEAFKCFEIFDPKNWPISSSSLFEYGRAEVESIVTQYSSCLASELQESQSNQEHNDLDQVREAMLHEWGRLKKHITNHVPAKERQFVPMWSKILNEQSHLMPHIHKLVQMALLFPMNTAVCERGFSAMNRIKSDGRSLLKSETLSALMKVSIDGPDLGHFDPDPAIHCWLNKAQLTRRPDASKHASHKPWAKLTASSQSL</sequence>
<protein>
    <recommendedName>
        <fullName evidence="2">TTF-type domain-containing protein</fullName>
    </recommendedName>
</protein>
<gene>
    <name evidence="3" type="ORF">HOLleu_39780</name>
</gene>
<feature type="domain" description="TTF-type" evidence="2">
    <location>
        <begin position="66"/>
        <end position="150"/>
    </location>
</feature>
<dbReference type="PANTHER" id="PTHR46880">
    <property type="entry name" value="RAS-ASSOCIATING DOMAIN-CONTAINING PROTEIN"/>
    <property type="match status" value="1"/>
</dbReference>
<feature type="compositionally biased region" description="Basic and acidic residues" evidence="1">
    <location>
        <begin position="45"/>
        <end position="57"/>
    </location>
</feature>
<accession>A0A9Q0YCG3</accession>
<evidence type="ECO:0000259" key="2">
    <source>
        <dbReference type="SMART" id="SM00597"/>
    </source>
</evidence>
<feature type="compositionally biased region" description="Polar residues" evidence="1">
    <location>
        <begin position="20"/>
        <end position="40"/>
    </location>
</feature>
<dbReference type="InterPro" id="IPR012337">
    <property type="entry name" value="RNaseH-like_sf"/>
</dbReference>
<reference evidence="3" key="1">
    <citation type="submission" date="2021-10" db="EMBL/GenBank/DDBJ databases">
        <title>Tropical sea cucumber genome reveals ecological adaptation and Cuvierian tubules defense mechanism.</title>
        <authorList>
            <person name="Chen T."/>
        </authorList>
    </citation>
    <scope>NUCLEOTIDE SEQUENCE</scope>
    <source>
        <strain evidence="3">Nanhai2018</strain>
        <tissue evidence="3">Muscle</tissue>
    </source>
</reference>
<evidence type="ECO:0000313" key="4">
    <source>
        <dbReference type="Proteomes" id="UP001152320"/>
    </source>
</evidence>
<feature type="compositionally biased region" description="Low complexity" evidence="1">
    <location>
        <begin position="1"/>
        <end position="12"/>
    </location>
</feature>
<dbReference type="InterPro" id="IPR006580">
    <property type="entry name" value="Znf_TTF"/>
</dbReference>
<keyword evidence="4" id="KW-1185">Reference proteome</keyword>
<dbReference type="EMBL" id="JAIZAY010000022">
    <property type="protein sequence ID" value="KAJ8020242.1"/>
    <property type="molecule type" value="Genomic_DNA"/>
</dbReference>
<comment type="caution">
    <text evidence="3">The sequence shown here is derived from an EMBL/GenBank/DDBJ whole genome shotgun (WGS) entry which is preliminary data.</text>
</comment>
<organism evidence="3 4">
    <name type="scientific">Holothuria leucospilota</name>
    <name type="common">Black long sea cucumber</name>
    <name type="synonym">Mertensiothuria leucospilota</name>
    <dbReference type="NCBI Taxonomy" id="206669"/>
    <lineage>
        <taxon>Eukaryota</taxon>
        <taxon>Metazoa</taxon>
        <taxon>Echinodermata</taxon>
        <taxon>Eleutherozoa</taxon>
        <taxon>Echinozoa</taxon>
        <taxon>Holothuroidea</taxon>
        <taxon>Aspidochirotacea</taxon>
        <taxon>Aspidochirotida</taxon>
        <taxon>Holothuriidae</taxon>
        <taxon>Holothuria</taxon>
    </lineage>
</organism>
<dbReference type="SUPFAM" id="SSF53098">
    <property type="entry name" value="Ribonuclease H-like"/>
    <property type="match status" value="1"/>
</dbReference>
<dbReference type="SMART" id="SM00597">
    <property type="entry name" value="ZnF_TTF"/>
    <property type="match status" value="1"/>
</dbReference>
<name>A0A9Q0YCG3_HOLLE</name>
<dbReference type="OrthoDB" id="8551997at2759"/>
<dbReference type="Proteomes" id="UP001152320">
    <property type="component" value="Chromosome 22"/>
</dbReference>